<evidence type="ECO:0000313" key="7">
    <source>
        <dbReference type="Proteomes" id="UP001217089"/>
    </source>
</evidence>
<dbReference type="InterPro" id="IPR052039">
    <property type="entry name" value="Caspase-related_regulators"/>
</dbReference>
<feature type="compositionally biased region" description="Polar residues" evidence="3">
    <location>
        <begin position="108"/>
        <end position="119"/>
    </location>
</feature>
<comment type="similarity">
    <text evidence="1 2">Belongs to the peptidase C14A family.</text>
</comment>
<dbReference type="EMBL" id="JARBDR010000919">
    <property type="protein sequence ID" value="KAJ8300152.1"/>
    <property type="molecule type" value="Genomic_DNA"/>
</dbReference>
<sequence>MFTSQKMPKRASPKAKSIHTRLLTEISNYVDPRVNQHQYDQTLHRLRDLLKPIEQKQSKNIMDILECLEKRGIIAVGNYSAIRDRLNEFDVELGGMIDDAVEEINKIENQNGASSSDSSFGDKEHKEKKDSEDHVGGASPKKRSKLGKPKYDCEDNQRGLILVFNFKKDRYGTDLDVEKIRCFFETDLKFEFELCEDFNKQQVIDKLEEYKKDLSSNRTAKGYYCFFIVMMGHGKEDHIMTADDDNNTYLEFDTSCRGAVTQKTVDLPDEPPEDEIHPPEVIVEKLTIPIDSDTLIAHATTPGTKAFRRHGDVGAWFIDAFIEVCKDSYGEDHLEEMLISVREKIAYGKHYRTNAGGCQMPCVWTTLTKRLFLEKP</sequence>
<evidence type="ECO:0000259" key="4">
    <source>
        <dbReference type="PROSITE" id="PS50207"/>
    </source>
</evidence>
<dbReference type="InterPro" id="IPR015917">
    <property type="entry name" value="Pept_C14A"/>
</dbReference>
<dbReference type="PROSITE" id="PS50208">
    <property type="entry name" value="CASPASE_P20"/>
    <property type="match status" value="1"/>
</dbReference>
<organism evidence="6 7">
    <name type="scientific">Tegillarca granosa</name>
    <name type="common">Malaysian cockle</name>
    <name type="synonym">Anadara granosa</name>
    <dbReference type="NCBI Taxonomy" id="220873"/>
    <lineage>
        <taxon>Eukaryota</taxon>
        <taxon>Metazoa</taxon>
        <taxon>Spiralia</taxon>
        <taxon>Lophotrochozoa</taxon>
        <taxon>Mollusca</taxon>
        <taxon>Bivalvia</taxon>
        <taxon>Autobranchia</taxon>
        <taxon>Pteriomorphia</taxon>
        <taxon>Arcoida</taxon>
        <taxon>Arcoidea</taxon>
        <taxon>Arcidae</taxon>
        <taxon>Tegillarca</taxon>
    </lineage>
</organism>
<dbReference type="PANTHER" id="PTHR22576:SF41">
    <property type="entry name" value="CASPASE 14, APOPTOSIS-RELATED CYSTEINE PEPTIDASE"/>
    <property type="match status" value="1"/>
</dbReference>
<accession>A0ABQ9E8E6</accession>
<evidence type="ECO:0000259" key="5">
    <source>
        <dbReference type="PROSITE" id="PS50208"/>
    </source>
</evidence>
<dbReference type="PANTHER" id="PTHR22576">
    <property type="entry name" value="MUCOSA ASSOCIATED LYMPHOID TISSUE LYMPHOMA TRANSLOCATION PROTEIN 1/PARACASPASE"/>
    <property type="match status" value="1"/>
</dbReference>
<evidence type="ECO:0000313" key="6">
    <source>
        <dbReference type="EMBL" id="KAJ8300152.1"/>
    </source>
</evidence>
<proteinExistence type="inferred from homology"/>
<dbReference type="SUPFAM" id="SSF52129">
    <property type="entry name" value="Caspase-like"/>
    <property type="match status" value="1"/>
</dbReference>
<reference evidence="6 7" key="1">
    <citation type="submission" date="2022-12" db="EMBL/GenBank/DDBJ databases">
        <title>Chromosome-level genome of Tegillarca granosa.</title>
        <authorList>
            <person name="Kim J."/>
        </authorList>
    </citation>
    <scope>NUCLEOTIDE SEQUENCE [LARGE SCALE GENOMIC DNA]</scope>
    <source>
        <strain evidence="6">Teg-2019</strain>
        <tissue evidence="6">Adductor muscle</tissue>
    </source>
</reference>
<dbReference type="InterPro" id="IPR002138">
    <property type="entry name" value="Pept_C14_p10"/>
</dbReference>
<feature type="region of interest" description="Disordered" evidence="3">
    <location>
        <begin position="108"/>
        <end position="151"/>
    </location>
</feature>
<keyword evidence="7" id="KW-1185">Reference proteome</keyword>
<gene>
    <name evidence="6" type="ORF">KUTeg_021671</name>
</gene>
<dbReference type="InterPro" id="IPR029030">
    <property type="entry name" value="Caspase-like_dom_sf"/>
</dbReference>
<dbReference type="InterPro" id="IPR001309">
    <property type="entry name" value="Pept_C14_p20"/>
</dbReference>
<dbReference type="SMART" id="SM00115">
    <property type="entry name" value="CASc"/>
    <property type="match status" value="1"/>
</dbReference>
<dbReference type="InterPro" id="IPR011600">
    <property type="entry name" value="Pept_C14_caspase"/>
</dbReference>
<feature type="domain" description="Caspase family p20" evidence="5">
    <location>
        <begin position="164"/>
        <end position="254"/>
    </location>
</feature>
<evidence type="ECO:0000256" key="2">
    <source>
        <dbReference type="RuleBase" id="RU003971"/>
    </source>
</evidence>
<evidence type="ECO:0000256" key="3">
    <source>
        <dbReference type="SAM" id="MobiDB-lite"/>
    </source>
</evidence>
<evidence type="ECO:0000256" key="1">
    <source>
        <dbReference type="ARBA" id="ARBA00010134"/>
    </source>
</evidence>
<feature type="domain" description="Caspase family p10" evidence="4">
    <location>
        <begin position="284"/>
        <end position="375"/>
    </location>
</feature>
<feature type="compositionally biased region" description="Basic and acidic residues" evidence="3">
    <location>
        <begin position="120"/>
        <end position="135"/>
    </location>
</feature>
<dbReference type="Pfam" id="PF00656">
    <property type="entry name" value="Peptidase_C14"/>
    <property type="match status" value="1"/>
</dbReference>
<name>A0ABQ9E8E6_TEGGR</name>
<comment type="caution">
    <text evidence="6">The sequence shown here is derived from an EMBL/GenBank/DDBJ whole genome shotgun (WGS) entry which is preliminary data.</text>
</comment>
<dbReference type="Proteomes" id="UP001217089">
    <property type="component" value="Unassembled WGS sequence"/>
</dbReference>
<dbReference type="PROSITE" id="PS50207">
    <property type="entry name" value="CASPASE_P10"/>
    <property type="match status" value="1"/>
</dbReference>
<protein>
    <submittedName>
        <fullName evidence="6">Uncharacterized protein</fullName>
    </submittedName>
</protein>
<dbReference type="Gene3D" id="3.40.50.1460">
    <property type="match status" value="1"/>
</dbReference>
<dbReference type="Gene3D" id="3.30.70.1470">
    <property type="entry name" value="Caspase-like"/>
    <property type="match status" value="1"/>
</dbReference>